<dbReference type="SUPFAM" id="SSF53218">
    <property type="entry name" value="Molybdenum cofactor biosynthesis proteins"/>
    <property type="match status" value="1"/>
</dbReference>
<dbReference type="InterPro" id="IPR051920">
    <property type="entry name" value="MPT_Adenylyltrnsfr/MoaC-Rel"/>
</dbReference>
<evidence type="ECO:0000256" key="2">
    <source>
        <dbReference type="ARBA" id="ARBA00023150"/>
    </source>
</evidence>
<sequence length="164" mass="16490">MEEEVPGVVITVSDRCAAGTRPDKSGPRAVEALAVHGVVCPEPVVVTDDVPEVAAAIRAALDGGARLVFTTGGTGVTPRDNTPEATAPFVETRLPGLEAQLLNHGLTKTPLAGLSRGIVGVTGRGADAAVIVNAPGSSGGVRDAIEVIGPLMPHLLEQLGGGDH</sequence>
<evidence type="ECO:0000313" key="4">
    <source>
        <dbReference type="EMBL" id="PMC61700.1"/>
    </source>
</evidence>
<comment type="caution">
    <text evidence="4">The sequence shown here is derived from an EMBL/GenBank/DDBJ whole genome shotgun (WGS) entry which is preliminary data.</text>
</comment>
<comment type="pathway">
    <text evidence="1">Cofactor biosynthesis; molybdopterin biosynthesis.</text>
</comment>
<dbReference type="PANTHER" id="PTHR43764:SF1">
    <property type="entry name" value="MOLYBDOPTERIN MOLYBDOTRANSFERASE"/>
    <property type="match status" value="1"/>
</dbReference>
<name>A0A2N6SXA4_9CORY</name>
<dbReference type="InterPro" id="IPR036425">
    <property type="entry name" value="MoaB/Mog-like_dom_sf"/>
</dbReference>
<evidence type="ECO:0000313" key="5">
    <source>
        <dbReference type="Proteomes" id="UP000235363"/>
    </source>
</evidence>
<dbReference type="SMART" id="SM00852">
    <property type="entry name" value="MoCF_biosynth"/>
    <property type="match status" value="1"/>
</dbReference>
<dbReference type="Pfam" id="PF00994">
    <property type="entry name" value="MoCF_biosynth"/>
    <property type="match status" value="1"/>
</dbReference>
<proteinExistence type="predicted"/>
<dbReference type="PANTHER" id="PTHR43764">
    <property type="entry name" value="MOLYBDENUM COFACTOR BIOSYNTHESIS"/>
    <property type="match status" value="1"/>
</dbReference>
<dbReference type="Proteomes" id="UP000235363">
    <property type="component" value="Unassembled WGS sequence"/>
</dbReference>
<dbReference type="EMBL" id="PNHF01000023">
    <property type="protein sequence ID" value="PMC61700.1"/>
    <property type="molecule type" value="Genomic_DNA"/>
</dbReference>
<evidence type="ECO:0000259" key="3">
    <source>
        <dbReference type="SMART" id="SM00852"/>
    </source>
</evidence>
<dbReference type="AlphaFoldDB" id="A0A2N6SXA4"/>
<evidence type="ECO:0000256" key="1">
    <source>
        <dbReference type="ARBA" id="ARBA00005046"/>
    </source>
</evidence>
<organism evidence="4 5">
    <name type="scientific">Corynebacterium xerosis</name>
    <dbReference type="NCBI Taxonomy" id="1725"/>
    <lineage>
        <taxon>Bacteria</taxon>
        <taxon>Bacillati</taxon>
        <taxon>Actinomycetota</taxon>
        <taxon>Actinomycetes</taxon>
        <taxon>Mycobacteriales</taxon>
        <taxon>Corynebacteriaceae</taxon>
        <taxon>Corynebacterium</taxon>
    </lineage>
</organism>
<dbReference type="CDD" id="cd00886">
    <property type="entry name" value="MogA_MoaB"/>
    <property type="match status" value="1"/>
</dbReference>
<protein>
    <submittedName>
        <fullName evidence="4">Molybdenum cofactor biosynthesis protein</fullName>
    </submittedName>
</protein>
<feature type="domain" description="MoaB/Mog" evidence="3">
    <location>
        <begin position="8"/>
        <end position="155"/>
    </location>
</feature>
<dbReference type="Gene3D" id="3.40.980.10">
    <property type="entry name" value="MoaB/Mog-like domain"/>
    <property type="match status" value="1"/>
</dbReference>
<dbReference type="GO" id="GO:0006777">
    <property type="term" value="P:Mo-molybdopterin cofactor biosynthetic process"/>
    <property type="evidence" value="ECO:0007669"/>
    <property type="project" value="UniProtKB-KW"/>
</dbReference>
<reference evidence="4 5" key="1">
    <citation type="submission" date="2017-09" db="EMBL/GenBank/DDBJ databases">
        <title>Bacterial strain isolated from the female urinary microbiota.</title>
        <authorList>
            <person name="Thomas-White K."/>
            <person name="Kumar N."/>
            <person name="Forster S."/>
            <person name="Putonti C."/>
            <person name="Lawley T."/>
            <person name="Wolfe A.J."/>
        </authorList>
    </citation>
    <scope>NUCLEOTIDE SEQUENCE [LARGE SCALE GENOMIC DNA]</scope>
    <source>
        <strain evidence="4 5">UMB0908</strain>
    </source>
</reference>
<keyword evidence="2" id="KW-0501">Molybdenum cofactor biosynthesis</keyword>
<dbReference type="InterPro" id="IPR001453">
    <property type="entry name" value="MoaB/Mog_dom"/>
</dbReference>
<accession>A0A2N6SXA4</accession>
<gene>
    <name evidence="4" type="ORF">CJ204_09745</name>
</gene>